<feature type="signal peptide" evidence="1">
    <location>
        <begin position="1"/>
        <end position="20"/>
    </location>
</feature>
<dbReference type="EMBL" id="QKLU01000003">
    <property type="protein sequence ID" value="PYF74668.1"/>
    <property type="molecule type" value="Genomic_DNA"/>
</dbReference>
<dbReference type="InterPro" id="IPR045800">
    <property type="entry name" value="HMBD"/>
</dbReference>
<evidence type="ECO:0000313" key="3">
    <source>
        <dbReference type="EMBL" id="PYF74668.1"/>
    </source>
</evidence>
<sequence length="327" mass="35594">MDKIKLVALGVAFSSSLILAACNPNTKTASAKEVVAEGSHATKDHVFACPMHSEVTGKEGDSCPKCGMKLEHNDNAGTSTTANYYMDFKTAPSSVTPNQEVTLTMTPKIKGKEKELVPLQDEHTKKIHLIVVSDDLSYFDHIHPEYGADGTYKVNTKFPVGGNYTLFADFKPSGGNHTVDKLNVNVTGQKAAERKYGADKLTATSSDGFSVTLLPEGGKLETNVQVHLSAVLKQNGKDVDPSTLEDYLGAKAHMVVISLKDKEYLHVHPGIENGKFDLHTTFEKPGLYRGWIQFQSKGKVHTTDFVLNVKQGASKQQADEGMEGMKH</sequence>
<reference evidence="3 4" key="1">
    <citation type="submission" date="2018-06" db="EMBL/GenBank/DDBJ databases">
        <title>Genomic Encyclopedia of Archaeal and Bacterial Type Strains, Phase II (KMG-II): from individual species to whole genera.</title>
        <authorList>
            <person name="Goeker M."/>
        </authorList>
    </citation>
    <scope>NUCLEOTIDE SEQUENCE [LARGE SCALE GENOMIC DNA]</scope>
    <source>
        <strain evidence="3 4">DSM 27372</strain>
    </source>
</reference>
<protein>
    <recommendedName>
        <fullName evidence="2">Heavy metal binding domain-containing protein</fullName>
    </recommendedName>
</protein>
<keyword evidence="1" id="KW-0732">Signal</keyword>
<dbReference type="GO" id="GO:0046872">
    <property type="term" value="F:metal ion binding"/>
    <property type="evidence" value="ECO:0007669"/>
    <property type="project" value="InterPro"/>
</dbReference>
<organism evidence="3 4">
    <name type="scientific">Pedobacter nutrimenti</name>
    <dbReference type="NCBI Taxonomy" id="1241337"/>
    <lineage>
        <taxon>Bacteria</taxon>
        <taxon>Pseudomonadati</taxon>
        <taxon>Bacteroidota</taxon>
        <taxon>Sphingobacteriia</taxon>
        <taxon>Sphingobacteriales</taxon>
        <taxon>Sphingobacteriaceae</taxon>
        <taxon>Pedobacter</taxon>
    </lineage>
</organism>
<accession>A0A318UHY3</accession>
<dbReference type="Pfam" id="PF19335">
    <property type="entry name" value="HMBD"/>
    <property type="match status" value="1"/>
</dbReference>
<dbReference type="RefSeq" id="WP_110829374.1">
    <property type="nucleotide sequence ID" value="NZ_QKLU01000003.1"/>
</dbReference>
<dbReference type="Proteomes" id="UP000248198">
    <property type="component" value="Unassembled WGS sequence"/>
</dbReference>
<proteinExistence type="predicted"/>
<dbReference type="OrthoDB" id="128043at2"/>
<feature type="chain" id="PRO_5016300102" description="Heavy metal binding domain-containing protein" evidence="1">
    <location>
        <begin position="21"/>
        <end position="327"/>
    </location>
</feature>
<gene>
    <name evidence="3" type="ORF">B0O44_103113</name>
</gene>
<evidence type="ECO:0000259" key="2">
    <source>
        <dbReference type="Pfam" id="PF19335"/>
    </source>
</evidence>
<evidence type="ECO:0000256" key="1">
    <source>
        <dbReference type="SAM" id="SignalP"/>
    </source>
</evidence>
<keyword evidence="4" id="KW-1185">Reference proteome</keyword>
<dbReference type="AlphaFoldDB" id="A0A318UHY3"/>
<dbReference type="PROSITE" id="PS51257">
    <property type="entry name" value="PROKAR_LIPOPROTEIN"/>
    <property type="match status" value="1"/>
</dbReference>
<evidence type="ECO:0000313" key="4">
    <source>
        <dbReference type="Proteomes" id="UP000248198"/>
    </source>
</evidence>
<comment type="caution">
    <text evidence="3">The sequence shown here is derived from an EMBL/GenBank/DDBJ whole genome shotgun (WGS) entry which is preliminary data.</text>
</comment>
<feature type="domain" description="Heavy metal binding" evidence="2">
    <location>
        <begin position="47"/>
        <end position="73"/>
    </location>
</feature>
<name>A0A318UHY3_9SPHI</name>